<evidence type="ECO:0000259" key="1">
    <source>
        <dbReference type="Pfam" id="PF12697"/>
    </source>
</evidence>
<reference evidence="2 3" key="1">
    <citation type="journal article" date="2012" name="New Phytol.">
        <title>Insight into trade-off between wood decay and parasitism from the genome of a fungal forest pathogen.</title>
        <authorList>
            <person name="Olson A."/>
            <person name="Aerts A."/>
            <person name="Asiegbu F."/>
            <person name="Belbahri L."/>
            <person name="Bouzid O."/>
            <person name="Broberg A."/>
            <person name="Canback B."/>
            <person name="Coutinho P.M."/>
            <person name="Cullen D."/>
            <person name="Dalman K."/>
            <person name="Deflorio G."/>
            <person name="van Diepen L.T."/>
            <person name="Dunand C."/>
            <person name="Duplessis S."/>
            <person name="Durling M."/>
            <person name="Gonthier P."/>
            <person name="Grimwood J."/>
            <person name="Fossdal C.G."/>
            <person name="Hansson D."/>
            <person name="Henrissat B."/>
            <person name="Hietala A."/>
            <person name="Himmelstrand K."/>
            <person name="Hoffmeister D."/>
            <person name="Hogberg N."/>
            <person name="James T.Y."/>
            <person name="Karlsson M."/>
            <person name="Kohler A."/>
            <person name="Kues U."/>
            <person name="Lee Y.H."/>
            <person name="Lin Y.C."/>
            <person name="Lind M."/>
            <person name="Lindquist E."/>
            <person name="Lombard V."/>
            <person name="Lucas S."/>
            <person name="Lunden K."/>
            <person name="Morin E."/>
            <person name="Murat C."/>
            <person name="Park J."/>
            <person name="Raffaello T."/>
            <person name="Rouze P."/>
            <person name="Salamov A."/>
            <person name="Schmutz J."/>
            <person name="Solheim H."/>
            <person name="Stahlberg J."/>
            <person name="Velez H."/>
            <person name="de Vries R.P."/>
            <person name="Wiebenga A."/>
            <person name="Woodward S."/>
            <person name="Yakovlev I."/>
            <person name="Garbelotto M."/>
            <person name="Martin F."/>
            <person name="Grigoriev I.V."/>
            <person name="Stenlid J."/>
        </authorList>
    </citation>
    <scope>NUCLEOTIDE SEQUENCE [LARGE SCALE GENOMIC DNA]</scope>
    <source>
        <strain evidence="2 3">TC 32-1</strain>
    </source>
</reference>
<evidence type="ECO:0000313" key="2">
    <source>
        <dbReference type="EMBL" id="ETW77306.1"/>
    </source>
</evidence>
<dbReference type="STRING" id="747525.W4JWS0"/>
<dbReference type="RefSeq" id="XP_009550827.1">
    <property type="nucleotide sequence ID" value="XM_009552532.1"/>
</dbReference>
<protein>
    <recommendedName>
        <fullName evidence="1">AB hydrolase-1 domain-containing protein</fullName>
    </recommendedName>
</protein>
<dbReference type="InterPro" id="IPR029058">
    <property type="entry name" value="AB_hydrolase_fold"/>
</dbReference>
<gene>
    <name evidence="2" type="ORF">HETIRDRAFT_436230</name>
</gene>
<sequence length="448" mass="49410">MTKSSCLSYPRPESFQTWTPINPRPLLPIQPPPLQGLALPPLPSPTRDAAFGPAYTLTTHLVPSAFPRSSADIPQPQVPAHETKVERKARVARVAKEMLALKERQEAGESLGEGSRAVLWNSLNRYVRNEVGGQERHTRKKHLTLFCAHANGMHKETYEPMLRHLLSQSDASYEIDEIWTFDSVQHGDSGLVNAAQLRGMFDWADNARDILSFFLNYLPDGVSSEPLPTHLERVPSAVADQRRASGFNQRSLVCVGHSYGGCSLVMGAHDSPALFSSLILVDPVLIPEGYDRSAVLPGMVLAAVARRDIWSSREEAHKLLSASPFFGRWDPEVLKAYVEHAITSDGTGNVTLKTSGIQEAVVFLESLVCSEAFALMPKIDERISLKWIMPGPPEEGIAGDAVSRERVWLRPQNASNVRILGAGHLAVQEKPLEVGEASSQLCRRVRDR</sequence>
<dbReference type="OrthoDB" id="94039at2759"/>
<dbReference type="eggNOG" id="ENOG502S3SW">
    <property type="taxonomic scope" value="Eukaryota"/>
</dbReference>
<feature type="domain" description="AB hydrolase-1" evidence="1">
    <location>
        <begin position="146"/>
        <end position="434"/>
    </location>
</feature>
<dbReference type="SUPFAM" id="SSF53474">
    <property type="entry name" value="alpha/beta-Hydrolases"/>
    <property type="match status" value="1"/>
</dbReference>
<dbReference type="EMBL" id="KI925463">
    <property type="protein sequence ID" value="ETW77306.1"/>
    <property type="molecule type" value="Genomic_DNA"/>
</dbReference>
<keyword evidence="3" id="KW-1185">Reference proteome</keyword>
<dbReference type="GeneID" id="20674875"/>
<dbReference type="Pfam" id="PF12697">
    <property type="entry name" value="Abhydrolase_6"/>
    <property type="match status" value="1"/>
</dbReference>
<dbReference type="Proteomes" id="UP000030671">
    <property type="component" value="Unassembled WGS sequence"/>
</dbReference>
<dbReference type="HOGENOM" id="CLU_032490_1_0_1"/>
<dbReference type="KEGG" id="hir:HETIRDRAFT_436230"/>
<proteinExistence type="predicted"/>
<organism evidence="2 3">
    <name type="scientific">Heterobasidion irregulare (strain TC 32-1)</name>
    <dbReference type="NCBI Taxonomy" id="747525"/>
    <lineage>
        <taxon>Eukaryota</taxon>
        <taxon>Fungi</taxon>
        <taxon>Dikarya</taxon>
        <taxon>Basidiomycota</taxon>
        <taxon>Agaricomycotina</taxon>
        <taxon>Agaricomycetes</taxon>
        <taxon>Russulales</taxon>
        <taxon>Bondarzewiaceae</taxon>
        <taxon>Heterobasidion</taxon>
        <taxon>Heterobasidion annosum species complex</taxon>
    </lineage>
</organism>
<dbReference type="InParanoid" id="W4JWS0"/>
<dbReference type="Gene3D" id="3.40.50.1820">
    <property type="entry name" value="alpha/beta hydrolase"/>
    <property type="match status" value="1"/>
</dbReference>
<dbReference type="InterPro" id="IPR000073">
    <property type="entry name" value="AB_hydrolase_1"/>
</dbReference>
<name>W4JWS0_HETIT</name>
<accession>W4JWS0</accession>
<dbReference type="AlphaFoldDB" id="W4JWS0"/>
<evidence type="ECO:0000313" key="3">
    <source>
        <dbReference type="Proteomes" id="UP000030671"/>
    </source>
</evidence>